<feature type="transmembrane region" description="Helical" evidence="1">
    <location>
        <begin position="148"/>
        <end position="167"/>
    </location>
</feature>
<keyword evidence="1" id="KW-0812">Transmembrane</keyword>
<protein>
    <submittedName>
        <fullName evidence="2">ABC-2 family transporter protein</fullName>
    </submittedName>
</protein>
<reference evidence="2" key="1">
    <citation type="submission" date="2020-12" db="EMBL/GenBank/DDBJ databases">
        <title>Genomic characterization of non-nitrogen-fixing Frankia strains.</title>
        <authorList>
            <person name="Carlos-Shanley C."/>
            <person name="Guerra T."/>
            <person name="Hahn D."/>
        </authorList>
    </citation>
    <scope>NUCLEOTIDE SEQUENCE</scope>
    <source>
        <strain evidence="2">CN6</strain>
    </source>
</reference>
<name>A0A937RJA2_9ACTN</name>
<dbReference type="Pfam" id="PF06182">
    <property type="entry name" value="ABC2_membrane_6"/>
    <property type="match status" value="1"/>
</dbReference>
<feature type="transmembrane region" description="Helical" evidence="1">
    <location>
        <begin position="206"/>
        <end position="227"/>
    </location>
</feature>
<dbReference type="InterPro" id="IPR010390">
    <property type="entry name" value="ABC-2_transporter-like"/>
</dbReference>
<evidence type="ECO:0000313" key="3">
    <source>
        <dbReference type="Proteomes" id="UP000604475"/>
    </source>
</evidence>
<evidence type="ECO:0000256" key="1">
    <source>
        <dbReference type="SAM" id="Phobius"/>
    </source>
</evidence>
<feature type="transmembrane region" description="Helical" evidence="1">
    <location>
        <begin position="174"/>
        <end position="194"/>
    </location>
</feature>
<dbReference type="AlphaFoldDB" id="A0A937RJA2"/>
<evidence type="ECO:0000313" key="2">
    <source>
        <dbReference type="EMBL" id="MBL7631355.1"/>
    </source>
</evidence>
<gene>
    <name evidence="2" type="ORF">I7412_30190</name>
</gene>
<proteinExistence type="predicted"/>
<feature type="transmembrane region" description="Helical" evidence="1">
    <location>
        <begin position="7"/>
        <end position="23"/>
    </location>
</feature>
<dbReference type="EMBL" id="JAEACQ010000268">
    <property type="protein sequence ID" value="MBL7631355.1"/>
    <property type="molecule type" value="Genomic_DNA"/>
</dbReference>
<dbReference type="Proteomes" id="UP000604475">
    <property type="component" value="Unassembled WGS sequence"/>
</dbReference>
<keyword evidence="1" id="KW-0472">Membrane</keyword>
<comment type="caution">
    <text evidence="2">The sequence shown here is derived from an EMBL/GenBank/DDBJ whole genome shotgun (WGS) entry which is preliminary data.</text>
</comment>
<accession>A0A937RJA2</accession>
<dbReference type="PANTHER" id="PTHR36833:SF1">
    <property type="entry name" value="INTEGRAL MEMBRANE TRANSPORT PROTEIN"/>
    <property type="match status" value="1"/>
</dbReference>
<dbReference type="PANTHER" id="PTHR36833">
    <property type="entry name" value="SLR0610 PROTEIN-RELATED"/>
    <property type="match status" value="1"/>
</dbReference>
<organism evidence="2 3">
    <name type="scientific">Frankia nepalensis</name>
    <dbReference type="NCBI Taxonomy" id="1836974"/>
    <lineage>
        <taxon>Bacteria</taxon>
        <taxon>Bacillati</taxon>
        <taxon>Actinomycetota</taxon>
        <taxon>Actinomycetes</taxon>
        <taxon>Frankiales</taxon>
        <taxon>Frankiaceae</taxon>
        <taxon>Frankia</taxon>
    </lineage>
</organism>
<sequence length="239" mass="24841">MTATEVAATMLDLAAIGIVFAHLPALDGFSLAEVAFLYGTSALAFALAEALVGPVDRLGWHIRDGRFDVVLIRPVSVLVQAATLSFAPQRIGRVVQPAVIVVVSCAALDVDWTAGRTLLVPAMVLCGTVIAGSAFVAAASVLFVAPDATVAVAALAQGSALAARYPMTIYGRRLGLLLTVAAPIGFVSWLPALYVLDRPDPFGLPFATRFASPLVALLAAAVATLAWRAGVRRYRSTGN</sequence>
<keyword evidence="3" id="KW-1185">Reference proteome</keyword>
<feature type="transmembrane region" description="Helical" evidence="1">
    <location>
        <begin position="35"/>
        <end position="55"/>
    </location>
</feature>
<keyword evidence="1" id="KW-1133">Transmembrane helix</keyword>
<feature type="transmembrane region" description="Helical" evidence="1">
    <location>
        <begin position="119"/>
        <end position="142"/>
    </location>
</feature>